<sequence length="141" mass="16113">MIRLPLQGLLRLCGHCVCLSVSSPDWVLERTEVGALGRRAKRSLDTQSRVFGHTKFWSLATADTNYVPIHRLINTSSYFASRGRMKPRIRRSDSRYRDEHHLRRGRRSCLTPARTAWITPGAQNPGGRGSRRRRSLFAALL</sequence>
<dbReference type="Proteomes" id="UP000299102">
    <property type="component" value="Unassembled WGS sequence"/>
</dbReference>
<dbReference type="AlphaFoldDB" id="A0A4C1ZDJ2"/>
<comment type="caution">
    <text evidence="2">The sequence shown here is derived from an EMBL/GenBank/DDBJ whole genome shotgun (WGS) entry which is preliminary data.</text>
</comment>
<organism evidence="2 3">
    <name type="scientific">Eumeta variegata</name>
    <name type="common">Bagworm moth</name>
    <name type="synonym">Eumeta japonica</name>
    <dbReference type="NCBI Taxonomy" id="151549"/>
    <lineage>
        <taxon>Eukaryota</taxon>
        <taxon>Metazoa</taxon>
        <taxon>Ecdysozoa</taxon>
        <taxon>Arthropoda</taxon>
        <taxon>Hexapoda</taxon>
        <taxon>Insecta</taxon>
        <taxon>Pterygota</taxon>
        <taxon>Neoptera</taxon>
        <taxon>Endopterygota</taxon>
        <taxon>Lepidoptera</taxon>
        <taxon>Glossata</taxon>
        <taxon>Ditrysia</taxon>
        <taxon>Tineoidea</taxon>
        <taxon>Psychidae</taxon>
        <taxon>Oiketicinae</taxon>
        <taxon>Eumeta</taxon>
    </lineage>
</organism>
<evidence type="ECO:0000256" key="1">
    <source>
        <dbReference type="SAM" id="SignalP"/>
    </source>
</evidence>
<feature type="signal peptide" evidence="1">
    <location>
        <begin position="1"/>
        <end position="20"/>
    </location>
</feature>
<name>A0A4C1ZDJ2_EUMVA</name>
<evidence type="ECO:0000313" key="3">
    <source>
        <dbReference type="Proteomes" id="UP000299102"/>
    </source>
</evidence>
<protein>
    <recommendedName>
        <fullName evidence="4">Secreted protein</fullName>
    </recommendedName>
</protein>
<dbReference type="EMBL" id="BGZK01001712">
    <property type="protein sequence ID" value="GBP85019.1"/>
    <property type="molecule type" value="Genomic_DNA"/>
</dbReference>
<evidence type="ECO:0008006" key="4">
    <source>
        <dbReference type="Google" id="ProtNLM"/>
    </source>
</evidence>
<proteinExistence type="predicted"/>
<feature type="chain" id="PRO_5020028789" description="Secreted protein" evidence="1">
    <location>
        <begin position="21"/>
        <end position="141"/>
    </location>
</feature>
<keyword evidence="1" id="KW-0732">Signal</keyword>
<reference evidence="2 3" key="1">
    <citation type="journal article" date="2019" name="Commun. Biol.">
        <title>The bagworm genome reveals a unique fibroin gene that provides high tensile strength.</title>
        <authorList>
            <person name="Kono N."/>
            <person name="Nakamura H."/>
            <person name="Ohtoshi R."/>
            <person name="Tomita M."/>
            <person name="Numata K."/>
            <person name="Arakawa K."/>
        </authorList>
    </citation>
    <scope>NUCLEOTIDE SEQUENCE [LARGE SCALE GENOMIC DNA]</scope>
</reference>
<keyword evidence="3" id="KW-1185">Reference proteome</keyword>
<evidence type="ECO:0000313" key="2">
    <source>
        <dbReference type="EMBL" id="GBP85019.1"/>
    </source>
</evidence>
<accession>A0A4C1ZDJ2</accession>
<gene>
    <name evidence="2" type="ORF">EVAR_53700_1</name>
</gene>